<feature type="domain" description="Transposase IS204/IS1001/IS1096/IS1165 DDE" evidence="1">
    <location>
        <begin position="156"/>
        <end position="298"/>
    </location>
</feature>
<gene>
    <name evidence="4" type="ORF">BECKFW1821B_GA0114236_100243</name>
</gene>
<dbReference type="AlphaFoldDB" id="A0A450S678"/>
<dbReference type="NCBIfam" id="NF033550">
    <property type="entry name" value="transpos_ISL3"/>
    <property type="match status" value="1"/>
</dbReference>
<accession>A0A450S678</accession>
<feature type="domain" description="Transposase IS204/IS1001/IS1096/IS1165 zinc-finger" evidence="3">
    <location>
        <begin position="44"/>
        <end position="86"/>
    </location>
</feature>
<sequence length="303" mass="34690">MRDTDLYTRISGIEVPWQVSTVKVEMAKGEIIVHVERKVGAKLCCPICGRESQGYDSRRRRWHHLDTCQYKTILEADIPRVECPEHGVVATSVPWAEPNSGFTAMFKALVIDRLKKASTAAVWRLMGLSWNAIDKTMQQAVKRGLARRGEICARHLGVDETAFKTRHDYVTIVSDQDESKVLHVSSDRKKAGLKKWYESLPECYLQAIESVSILESLLSAQEKIAFDKFHVTKYLGEAVDKVRRQEHRVLMTEGHEDLKGSKHDWLYNQANMTPEKRRSFRALRESTLKTAHTWAIKELAISL</sequence>
<dbReference type="InterPro" id="IPR047951">
    <property type="entry name" value="Transpos_ISL3"/>
</dbReference>
<name>A0A450S678_9GAMM</name>
<dbReference type="Pfam" id="PF13542">
    <property type="entry name" value="HTH_Tnp_ISL3"/>
    <property type="match status" value="1"/>
</dbReference>
<dbReference type="Pfam" id="PF14690">
    <property type="entry name" value="Zn_ribbon_ISL3"/>
    <property type="match status" value="1"/>
</dbReference>
<proteinExistence type="predicted"/>
<dbReference type="PANTHER" id="PTHR33498:SF1">
    <property type="entry name" value="TRANSPOSASE FOR INSERTION SEQUENCE ELEMENT IS1557"/>
    <property type="match status" value="1"/>
</dbReference>
<evidence type="ECO:0000259" key="3">
    <source>
        <dbReference type="Pfam" id="PF14690"/>
    </source>
</evidence>
<organism evidence="4">
    <name type="scientific">Candidatus Kentrum sp. FW</name>
    <dbReference type="NCBI Taxonomy" id="2126338"/>
    <lineage>
        <taxon>Bacteria</taxon>
        <taxon>Pseudomonadati</taxon>
        <taxon>Pseudomonadota</taxon>
        <taxon>Gammaproteobacteria</taxon>
        <taxon>Candidatus Kentrum</taxon>
    </lineage>
</organism>
<dbReference type="InterPro" id="IPR029261">
    <property type="entry name" value="Transposase_Znf"/>
</dbReference>
<dbReference type="Pfam" id="PF01610">
    <property type="entry name" value="DDE_Tnp_ISL3"/>
    <property type="match status" value="1"/>
</dbReference>
<dbReference type="EMBL" id="CAADFD010000002">
    <property type="protein sequence ID" value="VFJ47363.1"/>
    <property type="molecule type" value="Genomic_DNA"/>
</dbReference>
<dbReference type="InterPro" id="IPR002560">
    <property type="entry name" value="Transposase_DDE"/>
</dbReference>
<evidence type="ECO:0000259" key="1">
    <source>
        <dbReference type="Pfam" id="PF01610"/>
    </source>
</evidence>
<protein>
    <submittedName>
        <fullName evidence="4">Transposase</fullName>
    </submittedName>
</protein>
<reference evidence="4" key="1">
    <citation type="submission" date="2019-02" db="EMBL/GenBank/DDBJ databases">
        <authorList>
            <person name="Gruber-Vodicka R. H."/>
            <person name="Seah K. B. B."/>
        </authorList>
    </citation>
    <scope>NUCLEOTIDE SEQUENCE</scope>
    <source>
        <strain evidence="4">BECK_BZ106</strain>
    </source>
</reference>
<feature type="domain" description="Transposase IS204/IS1001/IS1096/IS1165 helix-turn-helix" evidence="2">
    <location>
        <begin position="92"/>
        <end position="133"/>
    </location>
</feature>
<dbReference type="InterPro" id="IPR032877">
    <property type="entry name" value="Transposase_HTH"/>
</dbReference>
<evidence type="ECO:0000313" key="4">
    <source>
        <dbReference type="EMBL" id="VFJ47363.1"/>
    </source>
</evidence>
<evidence type="ECO:0000259" key="2">
    <source>
        <dbReference type="Pfam" id="PF13542"/>
    </source>
</evidence>
<dbReference type="PANTHER" id="PTHR33498">
    <property type="entry name" value="TRANSPOSASE FOR INSERTION SEQUENCE ELEMENT IS1557"/>
    <property type="match status" value="1"/>
</dbReference>